<name>A0A3A4F5N0_9MICC</name>
<dbReference type="GO" id="GO:0008270">
    <property type="term" value="F:zinc ion binding"/>
    <property type="evidence" value="ECO:0007669"/>
    <property type="project" value="InterPro"/>
</dbReference>
<dbReference type="AlphaFoldDB" id="A0A3A4F5N0"/>
<dbReference type="InterPro" id="IPR003870">
    <property type="entry name" value="DUF222"/>
</dbReference>
<dbReference type="GO" id="GO:0003676">
    <property type="term" value="F:nucleic acid binding"/>
    <property type="evidence" value="ECO:0007669"/>
    <property type="project" value="InterPro"/>
</dbReference>
<dbReference type="RefSeq" id="WP_147383478.1">
    <property type="nucleotide sequence ID" value="NZ_QYZP01000001.1"/>
</dbReference>
<dbReference type="GO" id="GO:0004519">
    <property type="term" value="F:endonuclease activity"/>
    <property type="evidence" value="ECO:0007669"/>
    <property type="project" value="UniProtKB-KW"/>
</dbReference>
<proteinExistence type="inferred from homology"/>
<gene>
    <name evidence="3" type="ORF">D3250_04400</name>
</gene>
<protein>
    <submittedName>
        <fullName evidence="3">HNH endonuclease</fullName>
    </submittedName>
</protein>
<dbReference type="Proteomes" id="UP000266615">
    <property type="component" value="Unassembled WGS sequence"/>
</dbReference>
<keyword evidence="4" id="KW-1185">Reference proteome</keyword>
<dbReference type="EMBL" id="QYZP01000001">
    <property type="protein sequence ID" value="RJN33046.1"/>
    <property type="molecule type" value="Genomic_DNA"/>
</dbReference>
<dbReference type="InterPro" id="IPR003615">
    <property type="entry name" value="HNH_nuc"/>
</dbReference>
<feature type="domain" description="HNH nuclease" evidence="2">
    <location>
        <begin position="350"/>
        <end position="402"/>
    </location>
</feature>
<evidence type="ECO:0000256" key="1">
    <source>
        <dbReference type="ARBA" id="ARBA00023450"/>
    </source>
</evidence>
<dbReference type="SMART" id="SM00507">
    <property type="entry name" value="HNHc"/>
    <property type="match status" value="1"/>
</dbReference>
<dbReference type="OrthoDB" id="5197219at2"/>
<dbReference type="CDD" id="cd00085">
    <property type="entry name" value="HNHc"/>
    <property type="match status" value="1"/>
</dbReference>
<dbReference type="Gene3D" id="1.10.30.50">
    <property type="match status" value="1"/>
</dbReference>
<comment type="caution">
    <text evidence="3">The sequence shown here is derived from an EMBL/GenBank/DDBJ whole genome shotgun (WGS) entry which is preliminary data.</text>
</comment>
<keyword evidence="3" id="KW-0378">Hydrolase</keyword>
<sequence length="442" mass="48895">MEPQLETLPPVPGPAQHLAGVPELSAAWEHQVAARRAESAKVTHLLAYRDRCAARVVGEPAVVRAEADKAAIRDAATMVGLSERLTTTVLNLAGFARQTLPCMWGAFTEGLVDLPRVRKVAEAAVPELNQQAMRELDVRAAEEAALRRTGDFHRWLTRFTAELDPEAYATTCERAVQDRYVRFQNNPNGMSYLEAYLPTLEAAAIQKRLRAAARGLDSPPAHDPYATQHTVDAAAHPDTGDNPAAGDGRTLPQREADLLAAWLRDGRVYTAPVEAKIMVMVPEATLTGESEEPGVAADRSWRVSAGQVRALARDPQAEHQWYQGRVRRNRKEADFDLLSARYVGRYPPQRLRDALIFRDGACQAPGCTLAAERCDIDHQQPWHTGGETTAENLWALCRRHHRMKSHGHLSPPRRHIPAKSPPRSGMIMASMNWPPTPITVVH</sequence>
<organism evidence="3 4">
    <name type="scientific">Nesterenkonia natronophila</name>
    <dbReference type="NCBI Taxonomy" id="2174932"/>
    <lineage>
        <taxon>Bacteria</taxon>
        <taxon>Bacillati</taxon>
        <taxon>Actinomycetota</taxon>
        <taxon>Actinomycetes</taxon>
        <taxon>Micrococcales</taxon>
        <taxon>Micrococcaceae</taxon>
        <taxon>Nesterenkonia</taxon>
    </lineage>
</organism>
<evidence type="ECO:0000313" key="4">
    <source>
        <dbReference type="Proteomes" id="UP000266615"/>
    </source>
</evidence>
<evidence type="ECO:0000313" key="3">
    <source>
        <dbReference type="EMBL" id="RJN33046.1"/>
    </source>
</evidence>
<reference evidence="3 4" key="1">
    <citation type="submission" date="2018-09" db="EMBL/GenBank/DDBJ databases">
        <title>Nesterenkonia natronophila sp. nov., an alkaliphilic actinobacteriume isolated from a soda lake, and emended description of the genus Nesterenkonia.</title>
        <authorList>
            <person name="Menes R.J."/>
            <person name="Iriarte A."/>
        </authorList>
    </citation>
    <scope>NUCLEOTIDE SEQUENCE [LARGE SCALE GENOMIC DNA]</scope>
    <source>
        <strain evidence="3 4">M8</strain>
    </source>
</reference>
<comment type="similarity">
    <text evidence="1">Belongs to the Rv1128c/1148c/1588c/1702c/1945/3466 family.</text>
</comment>
<accession>A0A3A4F5N0</accession>
<dbReference type="Pfam" id="PF02720">
    <property type="entry name" value="DUF222"/>
    <property type="match status" value="1"/>
</dbReference>
<dbReference type="Pfam" id="PF01844">
    <property type="entry name" value="HNH"/>
    <property type="match status" value="1"/>
</dbReference>
<keyword evidence="3" id="KW-0540">Nuclease</keyword>
<dbReference type="InterPro" id="IPR002711">
    <property type="entry name" value="HNH"/>
</dbReference>
<evidence type="ECO:0000259" key="2">
    <source>
        <dbReference type="SMART" id="SM00507"/>
    </source>
</evidence>
<keyword evidence="3" id="KW-0255">Endonuclease</keyword>